<sequence>MSSRLPSLIALVALTLVGCAKDEVRTYRVPKETPPTLAGASAATAGASALSWTAPSHWQELPASGMRRGSFTLPGEGDATADLSVIAFPGDAGGLAPNLNRWRKQIGLAELSAADAQATVEHVDTPTFHADFVDYSGSVDGAPTRIMGAILHHGGESWFFKLMGPANIVENEAAAFRAFVQSVTPASP</sequence>
<proteinExistence type="predicted"/>
<dbReference type="PROSITE" id="PS51257">
    <property type="entry name" value="PROKAR_LIPOPROTEIN"/>
    <property type="match status" value="1"/>
</dbReference>
<reference evidence="1" key="1">
    <citation type="submission" date="2023-03" db="EMBL/GenBank/DDBJ databases">
        <title>Lomoglobus Profundus gen. nov., sp. nov., a novel member of the phylum Verrucomicrobia, isolated from deep-marine sediment of South China Sea.</title>
        <authorList>
            <person name="Ahmad T."/>
            <person name="Ishaq S.E."/>
            <person name="Wang F."/>
        </authorList>
    </citation>
    <scope>NUCLEOTIDE SEQUENCE</scope>
    <source>
        <strain evidence="1">LMO-M01</strain>
    </source>
</reference>
<dbReference type="EMBL" id="CP119075">
    <property type="protein sequence ID" value="WED66726.1"/>
    <property type="molecule type" value="Genomic_DNA"/>
</dbReference>
<accession>A0AAF0CRN3</accession>
<gene>
    <name evidence="1" type="ORF">PXH66_07675</name>
</gene>
<keyword evidence="2" id="KW-1185">Reference proteome</keyword>
<dbReference type="AlphaFoldDB" id="A0AAF0CRN3"/>
<protein>
    <recommendedName>
        <fullName evidence="3">Lipoprotein</fullName>
    </recommendedName>
</protein>
<evidence type="ECO:0000313" key="1">
    <source>
        <dbReference type="EMBL" id="WED66726.1"/>
    </source>
</evidence>
<dbReference type="RefSeq" id="WP_330928888.1">
    <property type="nucleotide sequence ID" value="NZ_CP119075.1"/>
</dbReference>
<dbReference type="Proteomes" id="UP001218638">
    <property type="component" value="Chromosome"/>
</dbReference>
<name>A0AAF0CRN3_9BACT</name>
<evidence type="ECO:0000313" key="2">
    <source>
        <dbReference type="Proteomes" id="UP001218638"/>
    </source>
</evidence>
<dbReference type="KEGG" id="slom:PXH66_07675"/>
<evidence type="ECO:0008006" key="3">
    <source>
        <dbReference type="Google" id="ProtNLM"/>
    </source>
</evidence>
<organism evidence="1 2">
    <name type="scientific">Synoicihabitans lomoniglobus</name>
    <dbReference type="NCBI Taxonomy" id="2909285"/>
    <lineage>
        <taxon>Bacteria</taxon>
        <taxon>Pseudomonadati</taxon>
        <taxon>Verrucomicrobiota</taxon>
        <taxon>Opitutia</taxon>
        <taxon>Opitutales</taxon>
        <taxon>Opitutaceae</taxon>
        <taxon>Synoicihabitans</taxon>
    </lineage>
</organism>